<sequence length="110" mass="12717">MPEQGGEGLGDSDQDFEMNGHGYRLFGLSSAAVLFYGNFIFKRKEQQRWTWESLNANHGDRSHSYQKLLLTRRLNGTILQQWFRSTSPSSKYASTEKKICRRNGGRREVV</sequence>
<reference evidence="2 3" key="1">
    <citation type="submission" date="2018-11" db="EMBL/GenBank/DDBJ databases">
        <authorList>
            <consortium name="Pathogen Informatics"/>
        </authorList>
    </citation>
    <scope>NUCLEOTIDE SEQUENCE [LARGE SCALE GENOMIC DNA]</scope>
</reference>
<keyword evidence="1" id="KW-0472">Membrane</keyword>
<keyword evidence="1" id="KW-1133">Transmembrane helix</keyword>
<evidence type="ECO:0000313" key="2">
    <source>
        <dbReference type="EMBL" id="VDM78763.1"/>
    </source>
</evidence>
<keyword evidence="3" id="KW-1185">Reference proteome</keyword>
<evidence type="ECO:0000256" key="1">
    <source>
        <dbReference type="SAM" id="Phobius"/>
    </source>
</evidence>
<keyword evidence="1" id="KW-0812">Transmembrane</keyword>
<gene>
    <name evidence="2" type="ORF">SVUK_LOCUS13761</name>
</gene>
<organism evidence="2 3">
    <name type="scientific">Strongylus vulgaris</name>
    <name type="common">Blood worm</name>
    <dbReference type="NCBI Taxonomy" id="40348"/>
    <lineage>
        <taxon>Eukaryota</taxon>
        <taxon>Metazoa</taxon>
        <taxon>Ecdysozoa</taxon>
        <taxon>Nematoda</taxon>
        <taxon>Chromadorea</taxon>
        <taxon>Rhabditida</taxon>
        <taxon>Rhabditina</taxon>
        <taxon>Rhabditomorpha</taxon>
        <taxon>Strongyloidea</taxon>
        <taxon>Strongylidae</taxon>
        <taxon>Strongylus</taxon>
    </lineage>
</organism>
<evidence type="ECO:0000313" key="3">
    <source>
        <dbReference type="Proteomes" id="UP000270094"/>
    </source>
</evidence>
<proteinExistence type="predicted"/>
<accession>A0A3P7JDJ8</accession>
<protein>
    <submittedName>
        <fullName evidence="2">Uncharacterized protein</fullName>
    </submittedName>
</protein>
<dbReference type="AlphaFoldDB" id="A0A3P7JDJ8"/>
<dbReference type="Proteomes" id="UP000270094">
    <property type="component" value="Unassembled WGS sequence"/>
</dbReference>
<dbReference type="EMBL" id="UYYB01102859">
    <property type="protein sequence ID" value="VDM78763.1"/>
    <property type="molecule type" value="Genomic_DNA"/>
</dbReference>
<feature type="transmembrane region" description="Helical" evidence="1">
    <location>
        <begin position="22"/>
        <end position="41"/>
    </location>
</feature>
<name>A0A3P7JDJ8_STRVU</name>